<keyword evidence="4" id="KW-1185">Reference proteome</keyword>
<comment type="caution">
    <text evidence="3">The sequence shown here is derived from an EMBL/GenBank/DDBJ whole genome shotgun (WGS) entry which is preliminary data.</text>
</comment>
<evidence type="ECO:0000256" key="1">
    <source>
        <dbReference type="SAM" id="MobiDB-lite"/>
    </source>
</evidence>
<keyword evidence="2" id="KW-0472">Membrane</keyword>
<protein>
    <recommendedName>
        <fullName evidence="5">Aminodeoxychorismate lyase</fullName>
    </recommendedName>
</protein>
<dbReference type="Gene3D" id="3.30.1490.480">
    <property type="entry name" value="Endolytic murein transglycosylase"/>
    <property type="match status" value="1"/>
</dbReference>
<dbReference type="Proteomes" id="UP000441354">
    <property type="component" value="Unassembled WGS sequence"/>
</dbReference>
<feature type="transmembrane region" description="Helical" evidence="2">
    <location>
        <begin position="9"/>
        <end position="26"/>
    </location>
</feature>
<name>A0A7V7RNA1_9BACI</name>
<keyword evidence="2" id="KW-0812">Transmembrane</keyword>
<feature type="region of interest" description="Disordered" evidence="1">
    <location>
        <begin position="61"/>
        <end position="100"/>
    </location>
</feature>
<dbReference type="EMBL" id="WBOT01000002">
    <property type="protein sequence ID" value="KAB2333868.1"/>
    <property type="molecule type" value="Genomic_DNA"/>
</dbReference>
<dbReference type="InterPro" id="IPR003770">
    <property type="entry name" value="MLTG-like"/>
</dbReference>
<keyword evidence="2" id="KW-1133">Transmembrane helix</keyword>
<dbReference type="AlphaFoldDB" id="A0A7V7RNA1"/>
<reference evidence="3 4" key="1">
    <citation type="journal article" date="2014" name="Arch. Microbiol.">
        <title>Bacillus mesophilum sp. nov., strain IITR-54T, a novel 4-chlorobiphenyl dechlorinating bacterium.</title>
        <authorList>
            <person name="Manickam N."/>
            <person name="Singh N.K."/>
            <person name="Bajaj A."/>
            <person name="Kumar R.M."/>
            <person name="Kaur G."/>
            <person name="Kaur N."/>
            <person name="Bala M."/>
            <person name="Kumar A."/>
            <person name="Mayilraj S."/>
        </authorList>
    </citation>
    <scope>NUCLEOTIDE SEQUENCE [LARGE SCALE GENOMIC DNA]</scope>
    <source>
        <strain evidence="3 4">IITR-54</strain>
    </source>
</reference>
<evidence type="ECO:0008006" key="5">
    <source>
        <dbReference type="Google" id="ProtNLM"/>
    </source>
</evidence>
<dbReference type="OrthoDB" id="2138957at2"/>
<dbReference type="Pfam" id="PF02618">
    <property type="entry name" value="YceG"/>
    <property type="match status" value="1"/>
</dbReference>
<organism evidence="3 4">
    <name type="scientific">Bacillus mesophilum</name>
    <dbReference type="NCBI Taxonomy" id="1071718"/>
    <lineage>
        <taxon>Bacteria</taxon>
        <taxon>Bacillati</taxon>
        <taxon>Bacillota</taxon>
        <taxon>Bacilli</taxon>
        <taxon>Bacillales</taxon>
        <taxon>Bacillaceae</taxon>
        <taxon>Bacillus</taxon>
    </lineage>
</organism>
<dbReference type="RefSeq" id="WP_151573242.1">
    <property type="nucleotide sequence ID" value="NZ_WBOT01000002.1"/>
</dbReference>
<gene>
    <name evidence="3" type="ORF">F7732_07225</name>
</gene>
<evidence type="ECO:0000313" key="4">
    <source>
        <dbReference type="Proteomes" id="UP000441354"/>
    </source>
</evidence>
<evidence type="ECO:0000256" key="2">
    <source>
        <dbReference type="SAM" id="Phobius"/>
    </source>
</evidence>
<sequence>MHKRNVRSFSFGIFFSVLVVAIYTFIADPEHEETAYTEDGAIAYLEEAGYTVFTEEELNNAIDSSEKQTEQQSTESNDGDEAGSNPDQPQGEDSAPEEPHASFELEISSGMNLGQIASILVQVGLVEDAYAFTQYMEENKYSTKIQPGTFEIKQGMSIEEIAKTITKS</sequence>
<accession>A0A7V7RNA1</accession>
<evidence type="ECO:0000313" key="3">
    <source>
        <dbReference type="EMBL" id="KAB2333868.1"/>
    </source>
</evidence>
<proteinExistence type="predicted"/>